<keyword evidence="1" id="KW-0732">Signal</keyword>
<dbReference type="InterPro" id="IPR013424">
    <property type="entry name" value="Ice-binding_C"/>
</dbReference>
<dbReference type="Proteomes" id="UP001596050">
    <property type="component" value="Unassembled WGS sequence"/>
</dbReference>
<evidence type="ECO:0000256" key="1">
    <source>
        <dbReference type="SAM" id="SignalP"/>
    </source>
</evidence>
<reference evidence="4" key="1">
    <citation type="journal article" date="2019" name="Int. J. Syst. Evol. Microbiol.">
        <title>The Global Catalogue of Microorganisms (GCM) 10K type strain sequencing project: providing services to taxonomists for standard genome sequencing and annotation.</title>
        <authorList>
            <consortium name="The Broad Institute Genomics Platform"/>
            <consortium name="The Broad Institute Genome Sequencing Center for Infectious Disease"/>
            <person name="Wu L."/>
            <person name="Ma J."/>
        </authorList>
    </citation>
    <scope>NUCLEOTIDE SEQUENCE [LARGE SCALE GENOMIC DNA]</scope>
    <source>
        <strain evidence="4">KACC 12649</strain>
    </source>
</reference>
<gene>
    <name evidence="3" type="ORF">ACFPN5_05455</name>
</gene>
<accession>A0ABW0L1R2</accession>
<feature type="domain" description="Ice-binding protein C-terminal" evidence="2">
    <location>
        <begin position="326"/>
        <end position="348"/>
    </location>
</feature>
<dbReference type="NCBIfam" id="TIGR02595">
    <property type="entry name" value="PEP_CTERM"/>
    <property type="match status" value="1"/>
</dbReference>
<sequence>MRLPHIARLAACLLLAVPVLASAVPRYTVTELAGAGSFAWDINESGQVVGELGGNAWMASGGLYTVLGSGRARGINDRGQVAGESGGNGFLYSAGRMTWITSFGATSVRGINNDGTVVGMAEFEDVENPFVRHAFSYRDGVMTDLGTLYGIHSEANAINNLGHVVGASDVGGPPNWPLTPFLYRDGSMIDLGPFNGPWSEALAINERDQVVGYFGTESVGGELYPTSAFLWDDGTLLDLGQLAATPYSYATGINNLSQVVGLYGEGVGSRAFLYENGTLLDLNTVIDPASGWVLEEATGINDLQQIVGTACRAGACHAVRLDLVSAIPEPATWGMLLGGGTLLGWRRRARRRRD</sequence>
<dbReference type="InterPro" id="IPR022562">
    <property type="entry name" value="DUF3466"/>
</dbReference>
<comment type="caution">
    <text evidence="3">The sequence shown here is derived from an EMBL/GenBank/DDBJ whole genome shotgun (WGS) entry which is preliminary data.</text>
</comment>
<proteinExistence type="predicted"/>
<evidence type="ECO:0000313" key="4">
    <source>
        <dbReference type="Proteomes" id="UP001596050"/>
    </source>
</evidence>
<dbReference type="RefSeq" id="WP_379780897.1">
    <property type="nucleotide sequence ID" value="NZ_JBHSMU010000004.1"/>
</dbReference>
<dbReference type="InterPro" id="IPR014262">
    <property type="entry name" value="HAF_rpt"/>
</dbReference>
<feature type="chain" id="PRO_5045692520" evidence="1">
    <location>
        <begin position="24"/>
        <end position="354"/>
    </location>
</feature>
<evidence type="ECO:0000313" key="3">
    <source>
        <dbReference type="EMBL" id="MFC5459251.1"/>
    </source>
</evidence>
<name>A0ABW0L1R2_9BURK</name>
<organism evidence="3 4">
    <name type="scientific">Massilia niabensis</name>
    <dbReference type="NCBI Taxonomy" id="544910"/>
    <lineage>
        <taxon>Bacteria</taxon>
        <taxon>Pseudomonadati</taxon>
        <taxon>Pseudomonadota</taxon>
        <taxon>Betaproteobacteria</taxon>
        <taxon>Burkholderiales</taxon>
        <taxon>Oxalobacteraceae</taxon>
        <taxon>Telluria group</taxon>
        <taxon>Massilia</taxon>
    </lineage>
</organism>
<dbReference type="Pfam" id="PF11949">
    <property type="entry name" value="DUF3466"/>
    <property type="match status" value="1"/>
</dbReference>
<protein>
    <submittedName>
        <fullName evidence="3">DUF3466 family protein</fullName>
    </submittedName>
</protein>
<keyword evidence="4" id="KW-1185">Reference proteome</keyword>
<dbReference type="EMBL" id="JBHSMU010000004">
    <property type="protein sequence ID" value="MFC5459251.1"/>
    <property type="molecule type" value="Genomic_DNA"/>
</dbReference>
<evidence type="ECO:0000259" key="2">
    <source>
        <dbReference type="Pfam" id="PF07589"/>
    </source>
</evidence>
<dbReference type="Pfam" id="PF07589">
    <property type="entry name" value="PEP-CTERM"/>
    <property type="match status" value="1"/>
</dbReference>
<dbReference type="NCBIfam" id="TIGR02913">
    <property type="entry name" value="HAF_rpt"/>
    <property type="match status" value="4"/>
</dbReference>
<feature type="signal peptide" evidence="1">
    <location>
        <begin position="1"/>
        <end position="23"/>
    </location>
</feature>